<dbReference type="EC" id="3.1.3.48" evidence="11"/>
<evidence type="ECO:0000313" key="12">
    <source>
        <dbReference type="EMBL" id="MET3644503.1"/>
    </source>
</evidence>
<accession>A0ABV2JNP5</accession>
<evidence type="ECO:0000256" key="11">
    <source>
        <dbReference type="PIRNR" id="PIRNR016557"/>
    </source>
</evidence>
<evidence type="ECO:0000256" key="5">
    <source>
        <dbReference type="ARBA" id="ARBA00022903"/>
    </source>
</evidence>
<evidence type="ECO:0000256" key="8">
    <source>
        <dbReference type="ARBA" id="ARBA00023211"/>
    </source>
</evidence>
<evidence type="ECO:0000256" key="6">
    <source>
        <dbReference type="ARBA" id="ARBA00022912"/>
    </source>
</evidence>
<comment type="function">
    <text evidence="9">Dephosphorylates CpsD. Involved in the regulation of capsular polysaccharide biosynthesis.</text>
</comment>
<comment type="cofactor">
    <cofactor evidence="1">
        <name>Mn(2+)</name>
        <dbReference type="ChEBI" id="CHEBI:29035"/>
    </cofactor>
</comment>
<keyword evidence="4 11" id="KW-0378">Hydrolase</keyword>
<dbReference type="Pfam" id="PF19567">
    <property type="entry name" value="CpsB_CapC"/>
    <property type="match status" value="1"/>
</dbReference>
<dbReference type="NCBIfam" id="NF041488">
    <property type="entry name" value="caps_synth_Cps4B"/>
    <property type="match status" value="1"/>
</dbReference>
<evidence type="ECO:0000256" key="7">
    <source>
        <dbReference type="ARBA" id="ARBA00023169"/>
    </source>
</evidence>
<evidence type="ECO:0000256" key="9">
    <source>
        <dbReference type="ARBA" id="ARBA00025635"/>
    </source>
</evidence>
<evidence type="ECO:0000256" key="2">
    <source>
        <dbReference type="ARBA" id="ARBA00005132"/>
    </source>
</evidence>
<keyword evidence="8" id="KW-0464">Manganese</keyword>
<dbReference type="GO" id="GO:0004725">
    <property type="term" value="F:protein tyrosine phosphatase activity"/>
    <property type="evidence" value="ECO:0007669"/>
    <property type="project" value="UniProtKB-EC"/>
</dbReference>
<keyword evidence="5" id="KW-0972">Capsule biogenesis/degradation</keyword>
<dbReference type="EMBL" id="JBEPMK010000003">
    <property type="protein sequence ID" value="MET3644503.1"/>
    <property type="molecule type" value="Genomic_DNA"/>
</dbReference>
<dbReference type="InterPro" id="IPR016667">
    <property type="entry name" value="Caps_polysacc_synth_CpsB/CapC"/>
</dbReference>
<dbReference type="RefSeq" id="WP_253364145.1">
    <property type="nucleotide sequence ID" value="NZ_JALJXU010000003.1"/>
</dbReference>
<dbReference type="PANTHER" id="PTHR39181">
    <property type="entry name" value="TYROSINE-PROTEIN PHOSPHATASE YWQE"/>
    <property type="match status" value="1"/>
</dbReference>
<keyword evidence="6 11" id="KW-0904">Protein phosphatase</keyword>
<keyword evidence="7" id="KW-0270">Exopolysaccharide synthesis</keyword>
<dbReference type="Gene3D" id="3.20.20.140">
    <property type="entry name" value="Metal-dependent hydrolases"/>
    <property type="match status" value="1"/>
</dbReference>
<keyword evidence="13" id="KW-1185">Reference proteome</keyword>
<dbReference type="Proteomes" id="UP001549055">
    <property type="component" value="Unassembled WGS sequence"/>
</dbReference>
<comment type="caution">
    <text evidence="12">The sequence shown here is derived from an EMBL/GenBank/DDBJ whole genome shotgun (WGS) entry which is preliminary data.</text>
</comment>
<evidence type="ECO:0000256" key="3">
    <source>
        <dbReference type="ARBA" id="ARBA00005750"/>
    </source>
</evidence>
<proteinExistence type="inferred from homology"/>
<dbReference type="SUPFAM" id="SSF51556">
    <property type="entry name" value="Metallo-dependent hydrolases"/>
    <property type="match status" value="1"/>
</dbReference>
<organism evidence="12 13">
    <name type="scientific">Streptococcus gallinaceus</name>
    <dbReference type="NCBI Taxonomy" id="165758"/>
    <lineage>
        <taxon>Bacteria</taxon>
        <taxon>Bacillati</taxon>
        <taxon>Bacillota</taxon>
        <taxon>Bacilli</taxon>
        <taxon>Lactobacillales</taxon>
        <taxon>Streptococcaceae</taxon>
        <taxon>Streptococcus</taxon>
    </lineage>
</organism>
<comment type="pathway">
    <text evidence="2">Capsule biogenesis; capsule polysaccharide biosynthesis.</text>
</comment>
<gene>
    <name evidence="12" type="ORF">ABID27_001127</name>
</gene>
<evidence type="ECO:0000256" key="10">
    <source>
        <dbReference type="ARBA" id="ARBA00051722"/>
    </source>
</evidence>
<reference evidence="12 13" key="1">
    <citation type="submission" date="2024-06" db="EMBL/GenBank/DDBJ databases">
        <title>Genomic Encyclopedia of Type Strains, Phase IV (KMG-IV): sequencing the most valuable type-strain genomes for metagenomic binning, comparative biology and taxonomic classification.</title>
        <authorList>
            <person name="Goeker M."/>
        </authorList>
    </citation>
    <scope>NUCLEOTIDE SEQUENCE [LARGE SCALE GENOMIC DNA]</scope>
    <source>
        <strain evidence="12 13">DSM 15349</strain>
    </source>
</reference>
<dbReference type="InterPro" id="IPR048208">
    <property type="entry name" value="Caps_polysacc_synth_CpsB"/>
</dbReference>
<evidence type="ECO:0000313" key="13">
    <source>
        <dbReference type="Proteomes" id="UP001549055"/>
    </source>
</evidence>
<evidence type="ECO:0000256" key="1">
    <source>
        <dbReference type="ARBA" id="ARBA00001936"/>
    </source>
</evidence>
<protein>
    <recommendedName>
        <fullName evidence="11">Tyrosine-protein phosphatase</fullName>
        <ecNumber evidence="11">3.1.3.48</ecNumber>
    </recommendedName>
</protein>
<dbReference type="PIRSF" id="PIRSF016557">
    <property type="entry name" value="Caps_synth_CpsB"/>
    <property type="match status" value="1"/>
</dbReference>
<comment type="similarity">
    <text evidence="3 11">Belongs to the metallo-dependent hydrolases superfamily. CpsB/CapC family.</text>
</comment>
<dbReference type="InterPro" id="IPR032466">
    <property type="entry name" value="Metal_Hydrolase"/>
</dbReference>
<dbReference type="PANTHER" id="PTHR39181:SF1">
    <property type="entry name" value="TYROSINE-PROTEIN PHOSPHATASE YWQE"/>
    <property type="match status" value="1"/>
</dbReference>
<sequence length="243" mass="28297">MIDLHSHIVFNVDDGPDTLEESLSLIEEAYRQGVRTIVSTSHRRKGMFETPEEEILANFQIVKVEAEKRFDGLTILYGGELYYRNSILKKLETGVFPTLNGTRFALVEFSGGTPWQEIRQALANVQMIGLTPVVAHIERYDVLEFKEERVRELINMGCYMQVNSNHVLKPKLFGDKEKIYKKRGRYFLEKDLIHFISSDMHNLDRRPPFMQEAYQVVEKEYGTNYARAIFYDNAETILADEFI</sequence>
<evidence type="ECO:0000256" key="4">
    <source>
        <dbReference type="ARBA" id="ARBA00022801"/>
    </source>
</evidence>
<comment type="catalytic activity">
    <reaction evidence="10 11">
        <text>O-phospho-L-tyrosyl-[protein] + H2O = L-tyrosyl-[protein] + phosphate</text>
        <dbReference type="Rhea" id="RHEA:10684"/>
        <dbReference type="Rhea" id="RHEA-COMP:10136"/>
        <dbReference type="Rhea" id="RHEA-COMP:20101"/>
        <dbReference type="ChEBI" id="CHEBI:15377"/>
        <dbReference type="ChEBI" id="CHEBI:43474"/>
        <dbReference type="ChEBI" id="CHEBI:46858"/>
        <dbReference type="ChEBI" id="CHEBI:61978"/>
        <dbReference type="EC" id="3.1.3.48"/>
    </reaction>
</comment>
<name>A0ABV2JNP5_9STRE</name>